<evidence type="ECO:0000313" key="5">
    <source>
        <dbReference type="Proteomes" id="UP000248987"/>
    </source>
</evidence>
<dbReference type="RefSeq" id="WP_083993878.1">
    <property type="nucleotide sequence ID" value="NZ_LZRN01000010.1"/>
</dbReference>
<reference evidence="4 5" key="1">
    <citation type="submission" date="2018-06" db="EMBL/GenBank/DDBJ databases">
        <title>Genomic Encyclopedia of Archaeal and Bacterial Type Strains, Phase II (KMG-II): from individual species to whole genera.</title>
        <authorList>
            <person name="Goeker M."/>
        </authorList>
    </citation>
    <scope>NUCLEOTIDE SEQUENCE [LARGE SCALE GENOMIC DNA]</scope>
    <source>
        <strain evidence="4 5">DSM 12408</strain>
    </source>
</reference>
<proteinExistence type="inferred from homology"/>
<comment type="similarity">
    <text evidence="1">Belongs to the glycosyl hydrolase 20 family.</text>
</comment>
<keyword evidence="5" id="KW-1185">Reference proteome</keyword>
<dbReference type="PANTHER" id="PTHR21040">
    <property type="entry name" value="BCDNA.GH04120"/>
    <property type="match status" value="1"/>
</dbReference>
<dbReference type="Pfam" id="PF00728">
    <property type="entry name" value="Glyco_hydro_20"/>
    <property type="match status" value="1"/>
</dbReference>
<evidence type="ECO:0000256" key="1">
    <source>
        <dbReference type="ARBA" id="ARBA00006285"/>
    </source>
</evidence>
<dbReference type="Proteomes" id="UP000248987">
    <property type="component" value="Unassembled WGS sequence"/>
</dbReference>
<name>A0A327SF75_9FLAO</name>
<gene>
    <name evidence="4" type="ORF">LX77_00250</name>
</gene>
<dbReference type="SUPFAM" id="SSF51445">
    <property type="entry name" value="(Trans)glycosidases"/>
    <property type="match status" value="1"/>
</dbReference>
<dbReference type="InterPro" id="IPR017853">
    <property type="entry name" value="GH"/>
</dbReference>
<dbReference type="OrthoDB" id="9763537at2"/>
<dbReference type="InterPro" id="IPR015883">
    <property type="entry name" value="Glyco_hydro_20_cat"/>
</dbReference>
<comment type="caution">
    <text evidence="4">The sequence shown here is derived from an EMBL/GenBank/DDBJ whole genome shotgun (WGS) entry which is preliminary data.</text>
</comment>
<organism evidence="4 5">
    <name type="scientific">Gelidibacter algens</name>
    <dbReference type="NCBI Taxonomy" id="49280"/>
    <lineage>
        <taxon>Bacteria</taxon>
        <taxon>Pseudomonadati</taxon>
        <taxon>Bacteroidota</taxon>
        <taxon>Flavobacteriia</taxon>
        <taxon>Flavobacteriales</taxon>
        <taxon>Flavobacteriaceae</taxon>
        <taxon>Gelidibacter</taxon>
    </lineage>
</organism>
<protein>
    <submittedName>
        <fullName evidence="4">Glycosyl hydrolase family 20</fullName>
    </submittedName>
</protein>
<dbReference type="Gene3D" id="3.20.20.80">
    <property type="entry name" value="Glycosidases"/>
    <property type="match status" value="1"/>
</dbReference>
<keyword evidence="2 4" id="KW-0378">Hydrolase</keyword>
<feature type="domain" description="Glycoside hydrolase family 20 catalytic" evidence="3">
    <location>
        <begin position="80"/>
        <end position="270"/>
    </location>
</feature>
<sequence>MDYKYIFKFLIFASLVLIDTDDVSAQNRVNTENHDFKVKGFHLDLRIQVMTPNALKAFATELAGFGMNTLVMEWEGTYPFEKHATISNKYSYSREEVKDFIDHCEKLDIKVIPLQQTLGHVEYILRNPRYSNLKEDRKDISQLCPMEVLENKALFTDLFTDLAAMHNSNYIHIGGDETYLLGHDEKCKAKVEKEGKSKLFVDHMKMIAEIVIGLGKKPVMWADIILKYPEAAAELPEETIFVDWNYGWKVNHFGDVSKLQELGFSFWGAPSIRSHPDNWYVTDWSTHFKNQKEFIPYAREANYEGMVMTSWSTTGLYGFMWDVGYDVIDMVQIRNTYPLSGFRILVASYAEALASKDPINPKAFILDYGKRRFGLKSDEAHTLYEFLYAPPELISNGVPTKSPSIQSMLNDYGKIRSQLVLVNPTKNKKEFDHFKLMADLRRHYLEFKEVESKYNSVDFTTSRTPELLSKLTTILEDAKVLGERFSELNKGFLYDSELNQQNELRVQQIRVLHDRLAKLK</sequence>
<accession>A0A327SF75</accession>
<evidence type="ECO:0000256" key="2">
    <source>
        <dbReference type="ARBA" id="ARBA00022801"/>
    </source>
</evidence>
<dbReference type="GO" id="GO:0004563">
    <property type="term" value="F:beta-N-acetylhexosaminidase activity"/>
    <property type="evidence" value="ECO:0007669"/>
    <property type="project" value="UniProtKB-ARBA"/>
</dbReference>
<dbReference type="EMBL" id="QLLQ01000001">
    <property type="protein sequence ID" value="RAJ27676.1"/>
    <property type="molecule type" value="Genomic_DNA"/>
</dbReference>
<dbReference type="GO" id="GO:0005975">
    <property type="term" value="P:carbohydrate metabolic process"/>
    <property type="evidence" value="ECO:0007669"/>
    <property type="project" value="InterPro"/>
</dbReference>
<dbReference type="PANTHER" id="PTHR21040:SF8">
    <property type="entry name" value="BCDNA.GH04120"/>
    <property type="match status" value="1"/>
</dbReference>
<dbReference type="InterPro" id="IPR038901">
    <property type="entry name" value="HEXDC-like"/>
</dbReference>
<evidence type="ECO:0000313" key="4">
    <source>
        <dbReference type="EMBL" id="RAJ27676.1"/>
    </source>
</evidence>
<dbReference type="AlphaFoldDB" id="A0A327SF75"/>
<evidence type="ECO:0000259" key="3">
    <source>
        <dbReference type="Pfam" id="PF00728"/>
    </source>
</evidence>